<dbReference type="SUPFAM" id="SSF52540">
    <property type="entry name" value="P-loop containing nucleoside triphosphate hydrolases"/>
    <property type="match status" value="1"/>
</dbReference>
<dbReference type="GO" id="GO:0003676">
    <property type="term" value="F:nucleic acid binding"/>
    <property type="evidence" value="ECO:0007669"/>
    <property type="project" value="InterPro"/>
</dbReference>
<dbReference type="GO" id="GO:0005524">
    <property type="term" value="F:ATP binding"/>
    <property type="evidence" value="ECO:0007669"/>
    <property type="project" value="UniProtKB-KW"/>
</dbReference>
<evidence type="ECO:0000256" key="1">
    <source>
        <dbReference type="ARBA" id="ARBA00022741"/>
    </source>
</evidence>
<name>A0A2S0VS68_9ALTE</name>
<dbReference type="GO" id="GO:0004386">
    <property type="term" value="F:helicase activity"/>
    <property type="evidence" value="ECO:0007669"/>
    <property type="project" value="UniProtKB-KW"/>
</dbReference>
<evidence type="ECO:0000259" key="7">
    <source>
        <dbReference type="PROSITE" id="PS51194"/>
    </source>
</evidence>
<dbReference type="KEGG" id="cate:C2869_11650"/>
<dbReference type="SMART" id="SM00490">
    <property type="entry name" value="HELICc"/>
    <property type="match status" value="1"/>
</dbReference>
<protein>
    <submittedName>
        <fullName evidence="8">ATP-dependent helicase HrpB</fullName>
    </submittedName>
</protein>
<dbReference type="GO" id="GO:0016787">
    <property type="term" value="F:hydrolase activity"/>
    <property type="evidence" value="ECO:0007669"/>
    <property type="project" value="UniProtKB-KW"/>
</dbReference>
<reference evidence="8 9" key="1">
    <citation type="submission" date="2018-01" db="EMBL/GenBank/DDBJ databases">
        <title>Genome sequence of a Cantenovulum-like bacteria.</title>
        <authorList>
            <person name="Tan W.R."/>
            <person name="Lau N.-S."/>
            <person name="Go F."/>
            <person name="Amirul A.-A.A."/>
        </authorList>
    </citation>
    <scope>NUCLEOTIDE SEQUENCE [LARGE SCALE GENOMIC DNA]</scope>
    <source>
        <strain evidence="8 9">CCB-QB4</strain>
    </source>
</reference>
<accession>A0A2S0VS68</accession>
<dbReference type="Gene3D" id="3.40.50.300">
    <property type="entry name" value="P-loop containing nucleotide triphosphate hydrolases"/>
    <property type="match status" value="2"/>
</dbReference>
<dbReference type="CDD" id="cd18791">
    <property type="entry name" value="SF2_C_RHA"/>
    <property type="match status" value="1"/>
</dbReference>
<dbReference type="Pfam" id="PF00270">
    <property type="entry name" value="DEAD"/>
    <property type="match status" value="1"/>
</dbReference>
<feature type="domain" description="Helicase ATP-binding" evidence="6">
    <location>
        <begin position="14"/>
        <end position="177"/>
    </location>
</feature>
<dbReference type="Pfam" id="PF00271">
    <property type="entry name" value="Helicase_C"/>
    <property type="match status" value="1"/>
</dbReference>
<dbReference type="EMBL" id="CP026604">
    <property type="protein sequence ID" value="AWB67047.1"/>
    <property type="molecule type" value="Genomic_DNA"/>
</dbReference>
<evidence type="ECO:0000256" key="3">
    <source>
        <dbReference type="ARBA" id="ARBA00022806"/>
    </source>
</evidence>
<dbReference type="RefSeq" id="WP_108603096.1">
    <property type="nucleotide sequence ID" value="NZ_CP026604.1"/>
</dbReference>
<dbReference type="Proteomes" id="UP000244441">
    <property type="component" value="Chromosome"/>
</dbReference>
<organism evidence="8 9">
    <name type="scientific">Saccharobesus litoralis</name>
    <dbReference type="NCBI Taxonomy" id="2172099"/>
    <lineage>
        <taxon>Bacteria</taxon>
        <taxon>Pseudomonadati</taxon>
        <taxon>Pseudomonadota</taxon>
        <taxon>Gammaproteobacteria</taxon>
        <taxon>Alteromonadales</taxon>
        <taxon>Alteromonadaceae</taxon>
        <taxon>Saccharobesus</taxon>
    </lineage>
</organism>
<keyword evidence="1" id="KW-0547">Nucleotide-binding</keyword>
<dbReference type="PIRSF" id="PIRSF005496">
    <property type="entry name" value="ATP_hel_hrpB"/>
    <property type="match status" value="1"/>
</dbReference>
<dbReference type="InterPro" id="IPR001650">
    <property type="entry name" value="Helicase_C-like"/>
</dbReference>
<evidence type="ECO:0000313" key="8">
    <source>
        <dbReference type="EMBL" id="AWB67047.1"/>
    </source>
</evidence>
<dbReference type="InterPro" id="IPR010225">
    <property type="entry name" value="HrpB"/>
</dbReference>
<dbReference type="PANTHER" id="PTHR43519:SF1">
    <property type="entry name" value="ATP-DEPENDENT RNA HELICASE HRPB"/>
    <property type="match status" value="1"/>
</dbReference>
<dbReference type="InterPro" id="IPR013689">
    <property type="entry name" value="RNA_helicase_ATP-dep_HrpB_C"/>
</dbReference>
<evidence type="ECO:0000256" key="5">
    <source>
        <dbReference type="SAM" id="MobiDB-lite"/>
    </source>
</evidence>
<dbReference type="SMART" id="SM00487">
    <property type="entry name" value="DEXDc"/>
    <property type="match status" value="1"/>
</dbReference>
<dbReference type="InterPro" id="IPR027417">
    <property type="entry name" value="P-loop_NTPase"/>
</dbReference>
<keyword evidence="9" id="KW-1185">Reference proteome</keyword>
<proteinExistence type="predicted"/>
<dbReference type="OrthoDB" id="9805617at2"/>
<dbReference type="PANTHER" id="PTHR43519">
    <property type="entry name" value="ATP-DEPENDENT RNA HELICASE HRPB"/>
    <property type="match status" value="1"/>
</dbReference>
<keyword evidence="4" id="KW-0067">ATP-binding</keyword>
<dbReference type="NCBIfam" id="TIGR01970">
    <property type="entry name" value="DEAH_box_HrpB"/>
    <property type="match status" value="1"/>
</dbReference>
<gene>
    <name evidence="8" type="primary">hrpB</name>
    <name evidence="8" type="ORF">C2869_11650</name>
</gene>
<feature type="compositionally biased region" description="Basic and acidic residues" evidence="5">
    <location>
        <begin position="792"/>
        <end position="803"/>
    </location>
</feature>
<feature type="region of interest" description="Disordered" evidence="5">
    <location>
        <begin position="792"/>
        <end position="817"/>
    </location>
</feature>
<keyword evidence="3 8" id="KW-0347">Helicase</keyword>
<feature type="domain" description="Helicase C-terminal" evidence="7">
    <location>
        <begin position="198"/>
        <end position="366"/>
    </location>
</feature>
<keyword evidence="2" id="KW-0378">Hydrolase</keyword>
<dbReference type="InterPro" id="IPR014001">
    <property type="entry name" value="Helicase_ATP-bd"/>
</dbReference>
<dbReference type="InterPro" id="IPR049614">
    <property type="entry name" value="HrpB_DEXH"/>
</dbReference>
<dbReference type="FunFam" id="3.40.50.300:FF:002125">
    <property type="entry name" value="ATP-dependent helicase HrpB"/>
    <property type="match status" value="1"/>
</dbReference>
<dbReference type="PROSITE" id="PS51194">
    <property type="entry name" value="HELICASE_CTER"/>
    <property type="match status" value="1"/>
</dbReference>
<sequence length="817" mass="92218">MLLLPIESSFSEIKQAISLDNQLIIQAPPGAGKSTWLPLQLLTQNVVAGKILLLEPRRVAARSVANYMSSCLNEKVGETIGLRMRGQTQVSAATRLEVVTEGVLTRMLQSDPELSGYDLILFDEFHERSLQADMAFAFAYEVQQGLRDDLKLVLMSATLDLPLAQKILPAAKLIQTEGRQFPVEVAYRPMGRMSWQDKLIQVVREALDQQGNILVFLPGIGEINRAQRALMPILPADIVCQSLHGQLALNDQQQILSLDEQGRRKLVLSTNIAETSLTIPGIKIVIDCGTHKRVRFNPKNGFSTLFTERISQASAEQRKGRAGRIEAGIAYRLWSRDEQQRMRTQYPAEIETADISEVYLELLNWGAQSFTELNWPTLPSDSQINLAISYLKQQGLITEQLGKNKLTLLGQRIASQGLPIDIALVRQQANYSSQVLAAWLFEQMPRGQVGRDDINVINQIQSSYKYYSNIKGLLKRWRTSDKYTPNHIIPDELVQAALVAYPMRVAKKRGAGYLMASGTAVSVPAESHISQDIEFILVLGASFSDKQASGVIRQYLALTKQNVAEYIEPAANLTTHLEINNKSGQLQFYEVVRYGNLELDKRLMTSKPSTQQLQQAWLEYIQNQGFKEFKQCEKLQQLLARLRLANQINSTLFPSVVTSDELQNNAQHWFGLHLTQIKNLQQLLNLDLISCVTSGLQYEQQSWLKQALPSQWQTQDGNHYRLDYAGEHPVKTSLRLQSCYGIQQHPCVADGKIAITLELLSPAQRPIQTTNDINSFWLGSYKDVQKDMKSRYPKHFWPDEPQHAEPGLQTKRQRTNS</sequence>
<evidence type="ECO:0000259" key="6">
    <source>
        <dbReference type="PROSITE" id="PS51192"/>
    </source>
</evidence>
<dbReference type="Pfam" id="PF08482">
    <property type="entry name" value="HrpB_C"/>
    <property type="match status" value="1"/>
</dbReference>
<dbReference type="CDD" id="cd17990">
    <property type="entry name" value="DEXHc_HrpB"/>
    <property type="match status" value="1"/>
</dbReference>
<dbReference type="InterPro" id="IPR011545">
    <property type="entry name" value="DEAD/DEAH_box_helicase_dom"/>
</dbReference>
<dbReference type="AlphaFoldDB" id="A0A2S0VS68"/>
<evidence type="ECO:0000313" key="9">
    <source>
        <dbReference type="Proteomes" id="UP000244441"/>
    </source>
</evidence>
<dbReference type="PROSITE" id="PS51192">
    <property type="entry name" value="HELICASE_ATP_BIND_1"/>
    <property type="match status" value="1"/>
</dbReference>
<evidence type="ECO:0000256" key="4">
    <source>
        <dbReference type="ARBA" id="ARBA00022840"/>
    </source>
</evidence>
<evidence type="ECO:0000256" key="2">
    <source>
        <dbReference type="ARBA" id="ARBA00022801"/>
    </source>
</evidence>